<evidence type="ECO:0000256" key="2">
    <source>
        <dbReference type="ARBA" id="ARBA00022771"/>
    </source>
</evidence>
<feature type="domain" description="Zinc finger PHD-type" evidence="5">
    <location>
        <begin position="558"/>
        <end position="609"/>
    </location>
</feature>
<dbReference type="Proteomes" id="UP001159405">
    <property type="component" value="Unassembled WGS sequence"/>
</dbReference>
<evidence type="ECO:0000256" key="3">
    <source>
        <dbReference type="ARBA" id="ARBA00022833"/>
    </source>
</evidence>
<dbReference type="EMBL" id="CALNXK010000119">
    <property type="protein sequence ID" value="CAH3161209.1"/>
    <property type="molecule type" value="Genomic_DNA"/>
</dbReference>
<feature type="region of interest" description="Disordered" evidence="4">
    <location>
        <begin position="210"/>
        <end position="230"/>
    </location>
</feature>
<dbReference type="PANTHER" id="PTHR47526">
    <property type="entry name" value="ATP-DEPENDENT DNA HELICASE"/>
    <property type="match status" value="1"/>
</dbReference>
<dbReference type="SUPFAM" id="SSF54001">
    <property type="entry name" value="Cysteine proteinases"/>
    <property type="match status" value="1"/>
</dbReference>
<reference evidence="6 7" key="1">
    <citation type="submission" date="2022-05" db="EMBL/GenBank/DDBJ databases">
        <authorList>
            <consortium name="Genoscope - CEA"/>
            <person name="William W."/>
        </authorList>
    </citation>
    <scope>NUCLEOTIDE SEQUENCE [LARGE SCALE GENOMIC DNA]</scope>
</reference>
<dbReference type="PANTHER" id="PTHR47526:SF3">
    <property type="entry name" value="PHD-TYPE DOMAIN-CONTAINING PROTEIN"/>
    <property type="match status" value="1"/>
</dbReference>
<keyword evidence="7" id="KW-1185">Reference proteome</keyword>
<evidence type="ECO:0000259" key="5">
    <source>
        <dbReference type="SMART" id="SM00249"/>
    </source>
</evidence>
<dbReference type="Gene3D" id="3.30.40.10">
    <property type="entry name" value="Zinc/RING finger domain, C3HC4 (zinc finger)"/>
    <property type="match status" value="2"/>
</dbReference>
<dbReference type="Gene3D" id="3.40.395.10">
    <property type="entry name" value="Adenoviral Proteinase, Chain A"/>
    <property type="match status" value="1"/>
</dbReference>
<keyword evidence="3" id="KW-0862">Zinc</keyword>
<accession>A0ABN8QG21</accession>
<dbReference type="SUPFAM" id="SSF57903">
    <property type="entry name" value="FYVE/PHD zinc finger"/>
    <property type="match status" value="2"/>
</dbReference>
<organism evidence="6 7">
    <name type="scientific">Porites lobata</name>
    <dbReference type="NCBI Taxonomy" id="104759"/>
    <lineage>
        <taxon>Eukaryota</taxon>
        <taxon>Metazoa</taxon>
        <taxon>Cnidaria</taxon>
        <taxon>Anthozoa</taxon>
        <taxon>Hexacorallia</taxon>
        <taxon>Scleractinia</taxon>
        <taxon>Fungiina</taxon>
        <taxon>Poritidae</taxon>
        <taxon>Porites</taxon>
    </lineage>
</organism>
<evidence type="ECO:0000313" key="6">
    <source>
        <dbReference type="EMBL" id="CAH3161209.1"/>
    </source>
</evidence>
<dbReference type="InterPro" id="IPR011604">
    <property type="entry name" value="PDDEXK-like_dom_sf"/>
</dbReference>
<dbReference type="InterPro" id="IPR013083">
    <property type="entry name" value="Znf_RING/FYVE/PHD"/>
</dbReference>
<dbReference type="Gene3D" id="3.90.320.10">
    <property type="match status" value="1"/>
</dbReference>
<evidence type="ECO:0000313" key="7">
    <source>
        <dbReference type="Proteomes" id="UP001159405"/>
    </source>
</evidence>
<feature type="domain" description="Zinc finger PHD-type" evidence="5">
    <location>
        <begin position="482"/>
        <end position="528"/>
    </location>
</feature>
<dbReference type="InterPro" id="IPR011335">
    <property type="entry name" value="Restrct_endonuc-II-like"/>
</dbReference>
<dbReference type="SMART" id="SM00249">
    <property type="entry name" value="PHD"/>
    <property type="match status" value="2"/>
</dbReference>
<gene>
    <name evidence="6" type="ORF">PLOB_00004361</name>
</gene>
<keyword evidence="2" id="KW-0863">Zinc-finger</keyword>
<dbReference type="InterPro" id="IPR011011">
    <property type="entry name" value="Znf_FYVE_PHD"/>
</dbReference>
<dbReference type="InterPro" id="IPR038765">
    <property type="entry name" value="Papain-like_cys_pep_sf"/>
</dbReference>
<dbReference type="SUPFAM" id="SSF52980">
    <property type="entry name" value="Restriction endonuclease-like"/>
    <property type="match status" value="1"/>
</dbReference>
<name>A0ABN8QG21_9CNID</name>
<protein>
    <recommendedName>
        <fullName evidence="5">Zinc finger PHD-type domain-containing protein</fullName>
    </recommendedName>
</protein>
<feature type="non-terminal residue" evidence="6">
    <location>
        <position position="792"/>
    </location>
</feature>
<dbReference type="InterPro" id="IPR019080">
    <property type="entry name" value="YqaJ_viral_recombinase"/>
</dbReference>
<comment type="caution">
    <text evidence="6">The sequence shown here is derived from an EMBL/GenBank/DDBJ whole genome shotgun (WGS) entry which is preliminary data.</text>
</comment>
<sequence length="792" mass="89054">VCLWRVITGQHKEKICGENSGHWYRPFPYSARKLYSGMSSSSRVVRSSVISSARYEFLYKGPEQFKNFRSLLAYNHMVSGFITSVLGQTLRDKYVVLAKVRHSQRMNDPHVPLWIISTKEGTVLSAHCAGCMAGLGECCSHIASVLFYIEVWTRLNGKLACTQVKCTWLLPTTVKQVDYARIKEINFSSAKKLKADLDKSIETVAFPVVDSSPPSHTSTPKRPEVKMSSSLEPSAEEMDAFYHSLSECKIKPVCLSLIHPFADSFISSTRNIKAVTDLFDPKYLDLSYTDLLKECNKVQLNLSDEDIKSIERETVDQAKGSAFFRHRAGRVGASKCRAASHTDPSQPSQSLVKAICYPDIFRFSTAATRYGCKHEDIAIAEYEKTMRKTHANFVITKCGTIINKKYQFLHATPDFLCECDCCGQGCGEVKLAPDMKHWETQIPKLETFWRICILPEILGRWYTRKMDLKAQLSPEEVTKPGDCYCRETTSEAPITCANHTCKISKFHPSCLGIKNVTVPKMWYCPHCRKLPQFTRAKSKKLPEMKDQFLSEATKLATICTCQKKAQTNDKLLKCHNEQCSNGKFFHLSCMSYKRYPSNARTTWLCYNCKITAPKSRPSTPAQGNSDLDSDVEGESSPNPDPDVLFVKETVNTNVNKTGSLGNLTEREFALIEDTHGWLDCSIIHQAQIYLKQLNPNIEGFQRPTLGPIRAFDIISGEFIQILNTGGNHWVCLSSIGCSSGHVNLYDSFFHDVVCDDIEEQARSLLGQDFRGINVVPIQQQLNGSDCGIFAIA</sequence>
<feature type="compositionally biased region" description="Polar residues" evidence="4">
    <location>
        <begin position="616"/>
        <end position="626"/>
    </location>
</feature>
<feature type="region of interest" description="Disordered" evidence="4">
    <location>
        <begin position="615"/>
        <end position="643"/>
    </location>
</feature>
<dbReference type="InterPro" id="IPR001965">
    <property type="entry name" value="Znf_PHD"/>
</dbReference>
<dbReference type="Pfam" id="PF09588">
    <property type="entry name" value="YqaJ"/>
    <property type="match status" value="1"/>
</dbReference>
<evidence type="ECO:0000256" key="4">
    <source>
        <dbReference type="SAM" id="MobiDB-lite"/>
    </source>
</evidence>
<keyword evidence="1" id="KW-0479">Metal-binding</keyword>
<dbReference type="CDD" id="cd22343">
    <property type="entry name" value="PDDEXK_lambda_exonuclease-like"/>
    <property type="match status" value="1"/>
</dbReference>
<feature type="non-terminal residue" evidence="6">
    <location>
        <position position="1"/>
    </location>
</feature>
<evidence type="ECO:0000256" key="1">
    <source>
        <dbReference type="ARBA" id="ARBA00022723"/>
    </source>
</evidence>
<proteinExistence type="predicted"/>